<organism evidence="1 2">
    <name type="scientific">Haloplasma contractile SSD-17B</name>
    <dbReference type="NCBI Taxonomy" id="1033810"/>
    <lineage>
        <taxon>Bacteria</taxon>
        <taxon>Bacillati</taxon>
        <taxon>Mycoplasmatota</taxon>
        <taxon>Mollicutes</taxon>
        <taxon>Haloplasmatales</taxon>
        <taxon>Haloplasmataceae</taxon>
        <taxon>Haloplasma</taxon>
    </lineage>
</organism>
<protein>
    <submittedName>
        <fullName evidence="1">Uncharacterized protein</fullName>
    </submittedName>
</protein>
<name>U2FIQ6_9MOLU</name>
<gene>
    <name evidence="1" type="ORF">HLPCO_001075</name>
</gene>
<reference evidence="1 2" key="1">
    <citation type="journal article" date="2011" name="J. Bacteriol.">
        <title>Genome sequence of Haloplasma contractile, an unusual contractile bacterium from a deep-sea anoxic brine lake.</title>
        <authorList>
            <person name="Antunes A."/>
            <person name="Alam I."/>
            <person name="El Dorry H."/>
            <person name="Siam R."/>
            <person name="Robertson A."/>
            <person name="Bajic V.B."/>
            <person name="Stingl U."/>
        </authorList>
    </citation>
    <scope>NUCLEOTIDE SEQUENCE [LARGE SCALE GENOMIC DNA]</scope>
    <source>
        <strain evidence="1 2">SSD-17B</strain>
    </source>
</reference>
<dbReference type="AlphaFoldDB" id="U2FIQ6"/>
<dbReference type="InParanoid" id="U2FIQ6"/>
<accession>U2FIQ6</accession>
<dbReference type="EMBL" id="AFNU02000003">
    <property type="protein sequence ID" value="ERJ12735.1"/>
    <property type="molecule type" value="Genomic_DNA"/>
</dbReference>
<evidence type="ECO:0000313" key="2">
    <source>
        <dbReference type="Proteomes" id="UP000005707"/>
    </source>
</evidence>
<dbReference type="Proteomes" id="UP000005707">
    <property type="component" value="Unassembled WGS sequence"/>
</dbReference>
<evidence type="ECO:0000313" key="1">
    <source>
        <dbReference type="EMBL" id="ERJ12735.1"/>
    </source>
</evidence>
<keyword evidence="2" id="KW-1185">Reference proteome</keyword>
<reference evidence="1 2" key="2">
    <citation type="journal article" date="2013" name="PLoS ONE">
        <title>INDIGO - INtegrated Data Warehouse of MIcrobial GenOmes with Examples from the Red Sea Extremophiles.</title>
        <authorList>
            <person name="Alam I."/>
            <person name="Antunes A."/>
            <person name="Kamau A.A."/>
            <person name="Ba Alawi W."/>
            <person name="Kalkatawi M."/>
            <person name="Stingl U."/>
            <person name="Bajic V.B."/>
        </authorList>
    </citation>
    <scope>NUCLEOTIDE SEQUENCE [LARGE SCALE GENOMIC DNA]</scope>
    <source>
        <strain evidence="1 2">SSD-17B</strain>
    </source>
</reference>
<comment type="caution">
    <text evidence="1">The sequence shown here is derived from an EMBL/GenBank/DDBJ whole genome shotgun (WGS) entry which is preliminary data.</text>
</comment>
<sequence>MQGYVYFSLLNVEYHRKTNHDNYEKRNYFLVLYDLNYGVSFEGIRDEIIKP</sequence>
<proteinExistence type="predicted"/>